<name>A0A2N3HTE5_9BACT</name>
<protein>
    <submittedName>
        <fullName evidence="1">Uncharacterized protein</fullName>
    </submittedName>
</protein>
<reference evidence="1 2" key="1">
    <citation type="journal article" date="2017" name="Front. Microbiol.">
        <title>Labilibaculum manganireducens gen. nov., sp. nov. and Labilibaculum filiforme sp. nov., Novel Bacteroidetes Isolated from Subsurface Sediments of the Baltic Sea.</title>
        <authorList>
            <person name="Vandieken V."/>
            <person name="Marshall I.P."/>
            <person name="Niemann H."/>
            <person name="Engelen B."/>
            <person name="Cypionka H."/>
        </authorList>
    </citation>
    <scope>NUCLEOTIDE SEQUENCE [LARGE SCALE GENOMIC DNA]</scope>
    <source>
        <strain evidence="1 2">59.16B</strain>
    </source>
</reference>
<proteinExistence type="predicted"/>
<organism evidence="1 2">
    <name type="scientific">Labilibaculum filiforme</name>
    <dbReference type="NCBI Taxonomy" id="1940526"/>
    <lineage>
        <taxon>Bacteria</taxon>
        <taxon>Pseudomonadati</taxon>
        <taxon>Bacteroidota</taxon>
        <taxon>Bacteroidia</taxon>
        <taxon>Marinilabiliales</taxon>
        <taxon>Marinifilaceae</taxon>
        <taxon>Labilibaculum</taxon>
    </lineage>
</organism>
<evidence type="ECO:0000313" key="2">
    <source>
        <dbReference type="Proteomes" id="UP000233535"/>
    </source>
</evidence>
<sequence length="356" mass="41315">MAVADILLSSSKEKLHEVIYKHPAQKDSSQMHQILFETEAKEFYMDVASVYCFEDVCKIDTIRIYWNRIGKYQRFELQAGIALEKANGELFTDQDYKKLHFILNEEDSPFKNIRIESIISTQGAEHSDVDGYSGATAIELDESVSIQGAVLTSYTLWHWANGDLVKQIRKITGEATNADDLLTYLRNSEADYKLFALEQLMVRKNFEARLIEEIKEQYKGNCLPLKRNIISYLESAPKEIYQNVMLDLFKSEDSKQRITCLQSLLHTNSNLSSDAYSKLYRQLNNMETYQEVDLFLSLLEKQSQELEARIAPLYSLLANSNILISRRAFWFLERKNASKEQQKLLNDFAKKNKDYL</sequence>
<gene>
    <name evidence="1" type="ORF">BZG02_16220</name>
</gene>
<dbReference type="RefSeq" id="WP_143470498.1">
    <property type="nucleotide sequence ID" value="NZ_MVDD01000015.1"/>
</dbReference>
<keyword evidence="2" id="KW-1185">Reference proteome</keyword>
<dbReference type="OrthoDB" id="6400902at2"/>
<dbReference type="Proteomes" id="UP000233535">
    <property type="component" value="Unassembled WGS sequence"/>
</dbReference>
<accession>A0A2N3HTE5</accession>
<dbReference type="EMBL" id="MVDD01000015">
    <property type="protein sequence ID" value="PKQ61335.1"/>
    <property type="molecule type" value="Genomic_DNA"/>
</dbReference>
<comment type="caution">
    <text evidence="1">The sequence shown here is derived from an EMBL/GenBank/DDBJ whole genome shotgun (WGS) entry which is preliminary data.</text>
</comment>
<dbReference type="AlphaFoldDB" id="A0A2N3HTE5"/>
<evidence type="ECO:0000313" key="1">
    <source>
        <dbReference type="EMBL" id="PKQ61335.1"/>
    </source>
</evidence>